<sequence>MPSVEIVNYAFRRSPASASGKKVLSVYPTPAVARGRFRRLGALGVALVLVTGLLAAVARPADARGLSGCDVALHSTVSPQGFVHPGVALTEPILDNARRQLAAGAEPWTSSFRAMQQSSAAGTAVTSSNRSSTDPTKPASDAFNSQGFNGRFIADGLKSYTQAVLYVLTGDEVYRKNALDIIRIWEQLDPAKYEYFTDAHIHTGIPLNRMVSAAELLRYTSCADEAYPWTDADTQAFTHNLVVPVIETFQNDNNHFMNQHNYPLMGAMAGAIFMDDTALYKRSVEWFTVNATAQDQGFNGSVARLFRWVDHDDKTGKPIKDPHVQHAEMGRDQAHGGGDLTNAVIISRMLLAQGTKVDPVAGTVSSAANAVGPYEFLGNRILAAADYFWRFMLGYDTAWTPMAYAISPDGTIRDTYNHIADGYRGRYVTASFWEIYYYYQFTLGKDVKAIAPYYAEAYAKRPGPLYSRGGVIGNSWDGVDGGGDSWLFAPAAAAGESTRPLGNNPNIYEVEDRYTHLAGDVTTGDGYVRMAPGSKIAYLNGATDRPKLGFLVRTNGAAVMHLHTARNGRTLKRDYPVLVPNTGGKWRYVMTDGPMDDILFIGVEGATVDLDHINIDAAQPTGPVFSGGTDRVIGWLGAEAKVHLAATAATGTTYSATGLPDGATLDPATGVLTWKPARAGSWTVTVSADDGSAMAARRITLTPAGDRTSALQLAKRGYNPQTVYESGTKDAFSAAVAAADKLRQTGSGTEYLAALTAVVGAVDGLRPLSPKLALDGSLDYPGLVASSTTGDRIVNMVDGDEQTGTVYPQAVNLSHTFDFGPDYRVSATKFGFQSNIFADRLANSAVFGSNDGVTWTRLTPGVTAFTQDYNTLDVAKDLQDDQFRYLKIQMLKQLPDVLYGIVRGVFEMTEFHIYGERHEIGNLVKSTSITSAQAIAGKIMTGDTVDVSITAKQPLRQVTVTVQGLPVPASSTDGINWRAAAKLDNVAAGNIQVAVDYVDATGKAGPTAYGTTDGSKLYIAGDPAHFIDVAKVATVTASDKQWPGTGLGADKVGYLLFDRNPDTYGDLNTGPGAYYLLDFGAHATVRPSEVLFLPRASHPQRANGTVVQGSNDGQTWTDLTSSLAGAVANTWSDQQMSGSTHYRYLRIYNPTSWFGDLSEVELYGDLTTGA</sequence>
<keyword evidence="2" id="KW-0472">Membrane</keyword>
<dbReference type="SUPFAM" id="SSF48230">
    <property type="entry name" value="Chondroitin AC/alginate lyase"/>
    <property type="match status" value="1"/>
</dbReference>
<feature type="region of interest" description="Disordered" evidence="1">
    <location>
        <begin position="122"/>
        <end position="142"/>
    </location>
</feature>
<evidence type="ECO:0000313" key="3">
    <source>
        <dbReference type="EMBL" id="TQJ12215.1"/>
    </source>
</evidence>
<dbReference type="Gene3D" id="2.60.120.260">
    <property type="entry name" value="Galactose-binding domain-like"/>
    <property type="match status" value="2"/>
</dbReference>
<dbReference type="AlphaFoldDB" id="A0A542EA59"/>
<dbReference type="Pfam" id="PF05345">
    <property type="entry name" value="He_PIG"/>
    <property type="match status" value="1"/>
</dbReference>
<keyword evidence="3" id="KW-0456">Lyase</keyword>
<name>A0A542EA59_9ACTN</name>
<dbReference type="EMBL" id="VFMM01000002">
    <property type="protein sequence ID" value="TQJ12215.1"/>
    <property type="molecule type" value="Genomic_DNA"/>
</dbReference>
<evidence type="ECO:0000313" key="4">
    <source>
        <dbReference type="Proteomes" id="UP000316298"/>
    </source>
</evidence>
<feature type="transmembrane region" description="Helical" evidence="2">
    <location>
        <begin position="40"/>
        <end position="58"/>
    </location>
</feature>
<keyword evidence="2" id="KW-0812">Transmembrane</keyword>
<reference evidence="3 4" key="1">
    <citation type="submission" date="2019-06" db="EMBL/GenBank/DDBJ databases">
        <title>Sequencing the genomes of 1000 actinobacteria strains.</title>
        <authorList>
            <person name="Klenk H.-P."/>
        </authorList>
    </citation>
    <scope>NUCLEOTIDE SEQUENCE [LARGE SCALE GENOMIC DNA]</scope>
    <source>
        <strain evidence="3 4">DSM 17305</strain>
    </source>
</reference>
<gene>
    <name evidence="3" type="ORF">FB475_5145</name>
</gene>
<dbReference type="Gene3D" id="2.60.40.10">
    <property type="entry name" value="Immunoglobulins"/>
    <property type="match status" value="1"/>
</dbReference>
<proteinExistence type="predicted"/>
<dbReference type="InterPro" id="IPR008929">
    <property type="entry name" value="Chondroitin_lyas"/>
</dbReference>
<dbReference type="InterPro" id="IPR008979">
    <property type="entry name" value="Galactose-bd-like_sf"/>
</dbReference>
<dbReference type="Gene3D" id="1.50.10.100">
    <property type="entry name" value="Chondroitin AC/alginate lyase"/>
    <property type="match status" value="1"/>
</dbReference>
<dbReference type="GO" id="GO:0005509">
    <property type="term" value="F:calcium ion binding"/>
    <property type="evidence" value="ECO:0007669"/>
    <property type="project" value="InterPro"/>
</dbReference>
<dbReference type="InterPro" id="IPR015919">
    <property type="entry name" value="Cadherin-like_sf"/>
</dbReference>
<dbReference type="InterPro" id="IPR013783">
    <property type="entry name" value="Ig-like_fold"/>
</dbReference>
<evidence type="ECO:0000256" key="1">
    <source>
        <dbReference type="SAM" id="MobiDB-lite"/>
    </source>
</evidence>
<accession>A0A542EA59</accession>
<protein>
    <submittedName>
        <fullName evidence="3">Alginate lyase</fullName>
    </submittedName>
</protein>
<dbReference type="GO" id="GO:0016020">
    <property type="term" value="C:membrane"/>
    <property type="evidence" value="ECO:0007669"/>
    <property type="project" value="InterPro"/>
</dbReference>
<keyword evidence="2" id="KW-1133">Transmembrane helix</keyword>
<feature type="compositionally biased region" description="Polar residues" evidence="1">
    <location>
        <begin position="122"/>
        <end position="135"/>
    </location>
</feature>
<comment type="caution">
    <text evidence="3">The sequence shown here is derived from an EMBL/GenBank/DDBJ whole genome shotgun (WGS) entry which is preliminary data.</text>
</comment>
<keyword evidence="4" id="KW-1185">Reference proteome</keyword>
<dbReference type="OrthoDB" id="99456at2"/>
<dbReference type="SUPFAM" id="SSF49785">
    <property type="entry name" value="Galactose-binding domain-like"/>
    <property type="match status" value="2"/>
</dbReference>
<organism evidence="3 4">
    <name type="scientific">Kribbella jejuensis</name>
    <dbReference type="NCBI Taxonomy" id="236068"/>
    <lineage>
        <taxon>Bacteria</taxon>
        <taxon>Bacillati</taxon>
        <taxon>Actinomycetota</taxon>
        <taxon>Actinomycetes</taxon>
        <taxon>Propionibacteriales</taxon>
        <taxon>Kribbellaceae</taxon>
        <taxon>Kribbella</taxon>
    </lineage>
</organism>
<dbReference type="GO" id="GO:0016829">
    <property type="term" value="F:lyase activity"/>
    <property type="evidence" value="ECO:0007669"/>
    <property type="project" value="UniProtKB-KW"/>
</dbReference>
<dbReference type="SUPFAM" id="SSF49313">
    <property type="entry name" value="Cadherin-like"/>
    <property type="match status" value="1"/>
</dbReference>
<dbReference type="Proteomes" id="UP000316298">
    <property type="component" value="Unassembled WGS sequence"/>
</dbReference>
<dbReference type="GO" id="GO:0005975">
    <property type="term" value="P:carbohydrate metabolic process"/>
    <property type="evidence" value="ECO:0007669"/>
    <property type="project" value="UniProtKB-ARBA"/>
</dbReference>
<evidence type="ECO:0000256" key="2">
    <source>
        <dbReference type="SAM" id="Phobius"/>
    </source>
</evidence>